<sequence>MAQKFWKPFFSSSSLLLRGRTSAALALPSSFSDHYTTKASGGRDSFMLSRPTPFLAIPLEKTSQSTLRGTGGLRYRRPCMGRSAPPSAPDDMDFMETIGWPPVGMEKKRVNGKNNERTGQVRIRSVGHVWGIDSLVHTS</sequence>
<evidence type="ECO:0000313" key="3">
    <source>
        <dbReference type="Proteomes" id="UP000027138"/>
    </source>
</evidence>
<feature type="region of interest" description="Disordered" evidence="1">
    <location>
        <begin position="65"/>
        <end position="93"/>
    </location>
</feature>
<gene>
    <name evidence="2" type="ORF">JCGZ_05164</name>
</gene>
<evidence type="ECO:0000313" key="2">
    <source>
        <dbReference type="EMBL" id="KDP38278.1"/>
    </source>
</evidence>
<name>A0A067KTK5_JATCU</name>
<protein>
    <submittedName>
        <fullName evidence="2">Uncharacterized protein</fullName>
    </submittedName>
</protein>
<evidence type="ECO:0000256" key="1">
    <source>
        <dbReference type="SAM" id="MobiDB-lite"/>
    </source>
</evidence>
<proteinExistence type="predicted"/>
<dbReference type="Proteomes" id="UP000027138">
    <property type="component" value="Unassembled WGS sequence"/>
</dbReference>
<dbReference type="EMBL" id="KK914367">
    <property type="protein sequence ID" value="KDP38278.1"/>
    <property type="molecule type" value="Genomic_DNA"/>
</dbReference>
<keyword evidence="3" id="KW-1185">Reference proteome</keyword>
<reference evidence="2 3" key="1">
    <citation type="journal article" date="2014" name="PLoS ONE">
        <title>Global Analysis of Gene Expression Profiles in Physic Nut (Jatropha curcas L.) Seedlings Exposed to Salt Stress.</title>
        <authorList>
            <person name="Zhang L."/>
            <person name="Zhang C."/>
            <person name="Wu P."/>
            <person name="Chen Y."/>
            <person name="Li M."/>
            <person name="Jiang H."/>
            <person name="Wu G."/>
        </authorList>
    </citation>
    <scope>NUCLEOTIDE SEQUENCE [LARGE SCALE GENOMIC DNA]</scope>
    <source>
        <strain evidence="3">cv. GZQX0401</strain>
        <tissue evidence="2">Young leaves</tissue>
    </source>
</reference>
<accession>A0A067KTK5</accession>
<organism evidence="2 3">
    <name type="scientific">Jatropha curcas</name>
    <name type="common">Barbados nut</name>
    <dbReference type="NCBI Taxonomy" id="180498"/>
    <lineage>
        <taxon>Eukaryota</taxon>
        <taxon>Viridiplantae</taxon>
        <taxon>Streptophyta</taxon>
        <taxon>Embryophyta</taxon>
        <taxon>Tracheophyta</taxon>
        <taxon>Spermatophyta</taxon>
        <taxon>Magnoliopsida</taxon>
        <taxon>eudicotyledons</taxon>
        <taxon>Gunneridae</taxon>
        <taxon>Pentapetalae</taxon>
        <taxon>rosids</taxon>
        <taxon>fabids</taxon>
        <taxon>Malpighiales</taxon>
        <taxon>Euphorbiaceae</taxon>
        <taxon>Crotonoideae</taxon>
        <taxon>Jatropheae</taxon>
        <taxon>Jatropha</taxon>
    </lineage>
</organism>
<dbReference type="AlphaFoldDB" id="A0A067KTK5"/>